<accession>A0A0A9GMI4</accession>
<sequence>MPAALNPFAAVTPPSTCFQGPSGRRIGAAEMNPSADTAEQTTTLLGAEGMLLIRKARGGSGARDWKSRRDGGGIAAARREAERQWSSEAGWLVAAGRGRWEREREAGRVLIG</sequence>
<dbReference type="EMBL" id="GBRH01175998">
    <property type="protein sequence ID" value="JAE21898.1"/>
    <property type="molecule type" value="Transcribed_RNA"/>
</dbReference>
<organism evidence="1">
    <name type="scientific">Arundo donax</name>
    <name type="common">Giant reed</name>
    <name type="synonym">Donax arundinaceus</name>
    <dbReference type="NCBI Taxonomy" id="35708"/>
    <lineage>
        <taxon>Eukaryota</taxon>
        <taxon>Viridiplantae</taxon>
        <taxon>Streptophyta</taxon>
        <taxon>Embryophyta</taxon>
        <taxon>Tracheophyta</taxon>
        <taxon>Spermatophyta</taxon>
        <taxon>Magnoliopsida</taxon>
        <taxon>Liliopsida</taxon>
        <taxon>Poales</taxon>
        <taxon>Poaceae</taxon>
        <taxon>PACMAD clade</taxon>
        <taxon>Arundinoideae</taxon>
        <taxon>Arundineae</taxon>
        <taxon>Arundo</taxon>
    </lineage>
</organism>
<dbReference type="AlphaFoldDB" id="A0A0A9GMI4"/>
<evidence type="ECO:0000313" key="1">
    <source>
        <dbReference type="EMBL" id="JAE21898.1"/>
    </source>
</evidence>
<name>A0A0A9GMI4_ARUDO</name>
<proteinExistence type="predicted"/>
<reference evidence="1" key="2">
    <citation type="journal article" date="2015" name="Data Brief">
        <title>Shoot transcriptome of the giant reed, Arundo donax.</title>
        <authorList>
            <person name="Barrero R.A."/>
            <person name="Guerrero F.D."/>
            <person name="Moolhuijzen P."/>
            <person name="Goolsby J.A."/>
            <person name="Tidwell J."/>
            <person name="Bellgard S.E."/>
            <person name="Bellgard M.I."/>
        </authorList>
    </citation>
    <scope>NUCLEOTIDE SEQUENCE</scope>
    <source>
        <tissue evidence="1">Shoot tissue taken approximately 20 cm above the soil surface</tissue>
    </source>
</reference>
<reference evidence="1" key="1">
    <citation type="submission" date="2014-09" db="EMBL/GenBank/DDBJ databases">
        <authorList>
            <person name="Magalhaes I.L.F."/>
            <person name="Oliveira U."/>
            <person name="Santos F.R."/>
            <person name="Vidigal T.H.D.A."/>
            <person name="Brescovit A.D."/>
            <person name="Santos A.J."/>
        </authorList>
    </citation>
    <scope>NUCLEOTIDE SEQUENCE</scope>
    <source>
        <tissue evidence="1">Shoot tissue taken approximately 20 cm above the soil surface</tissue>
    </source>
</reference>
<protein>
    <submittedName>
        <fullName evidence="1">Uncharacterized protein</fullName>
    </submittedName>
</protein>